<dbReference type="Proteomes" id="UP000789508">
    <property type="component" value="Unassembled WGS sequence"/>
</dbReference>
<dbReference type="EMBL" id="CAJVPS010018808">
    <property type="protein sequence ID" value="CAG8698723.1"/>
    <property type="molecule type" value="Genomic_DNA"/>
</dbReference>
<sequence length="88" mass="9986">VKSEFILADYPKELYFNSSSLVAVASSVASDQFGNIFEGVTKCCCQYYPDSKSFHGALGKPTKHIHTRTMKPYFVEFVDVGDEHEQQW</sequence>
<feature type="non-terminal residue" evidence="1">
    <location>
        <position position="88"/>
    </location>
</feature>
<name>A0A9N9N3B8_9GLOM</name>
<dbReference type="OrthoDB" id="1859733at2759"/>
<dbReference type="AlphaFoldDB" id="A0A9N9N3B8"/>
<feature type="non-terminal residue" evidence="1">
    <location>
        <position position="1"/>
    </location>
</feature>
<organism evidence="1 2">
    <name type="scientific">Ambispora leptoticha</name>
    <dbReference type="NCBI Taxonomy" id="144679"/>
    <lineage>
        <taxon>Eukaryota</taxon>
        <taxon>Fungi</taxon>
        <taxon>Fungi incertae sedis</taxon>
        <taxon>Mucoromycota</taxon>
        <taxon>Glomeromycotina</taxon>
        <taxon>Glomeromycetes</taxon>
        <taxon>Archaeosporales</taxon>
        <taxon>Ambisporaceae</taxon>
        <taxon>Ambispora</taxon>
    </lineage>
</organism>
<reference evidence="1" key="1">
    <citation type="submission" date="2021-06" db="EMBL/GenBank/DDBJ databases">
        <authorList>
            <person name="Kallberg Y."/>
            <person name="Tangrot J."/>
            <person name="Rosling A."/>
        </authorList>
    </citation>
    <scope>NUCLEOTIDE SEQUENCE</scope>
    <source>
        <strain evidence="1">FL130A</strain>
    </source>
</reference>
<evidence type="ECO:0000313" key="2">
    <source>
        <dbReference type="Proteomes" id="UP000789508"/>
    </source>
</evidence>
<protein>
    <submittedName>
        <fullName evidence="1">11585_t:CDS:1</fullName>
    </submittedName>
</protein>
<accession>A0A9N9N3B8</accession>
<gene>
    <name evidence="1" type="ORF">ALEPTO_LOCUS11485</name>
</gene>
<keyword evidence="2" id="KW-1185">Reference proteome</keyword>
<proteinExistence type="predicted"/>
<comment type="caution">
    <text evidence="1">The sequence shown here is derived from an EMBL/GenBank/DDBJ whole genome shotgun (WGS) entry which is preliminary data.</text>
</comment>
<evidence type="ECO:0000313" key="1">
    <source>
        <dbReference type="EMBL" id="CAG8698723.1"/>
    </source>
</evidence>